<dbReference type="SUPFAM" id="SSF144000">
    <property type="entry name" value="Oxysterol-binding protein-like"/>
    <property type="match status" value="1"/>
</dbReference>
<organism evidence="1 2">
    <name type="scientific">Laodelphax striatellus</name>
    <name type="common">Small brown planthopper</name>
    <name type="synonym">Delphax striatella</name>
    <dbReference type="NCBI Taxonomy" id="195883"/>
    <lineage>
        <taxon>Eukaryota</taxon>
        <taxon>Metazoa</taxon>
        <taxon>Ecdysozoa</taxon>
        <taxon>Arthropoda</taxon>
        <taxon>Hexapoda</taxon>
        <taxon>Insecta</taxon>
        <taxon>Pterygota</taxon>
        <taxon>Neoptera</taxon>
        <taxon>Paraneoptera</taxon>
        <taxon>Hemiptera</taxon>
        <taxon>Auchenorrhyncha</taxon>
        <taxon>Fulgoroidea</taxon>
        <taxon>Delphacidae</taxon>
        <taxon>Criomorphinae</taxon>
        <taxon>Laodelphax</taxon>
    </lineage>
</organism>
<protein>
    <submittedName>
        <fullName evidence="1">Uncharacterized protein</fullName>
    </submittedName>
</protein>
<keyword evidence="2" id="KW-1185">Reference proteome</keyword>
<dbReference type="AlphaFoldDB" id="A0A482X1P5"/>
<dbReference type="GO" id="GO:0016020">
    <property type="term" value="C:membrane"/>
    <property type="evidence" value="ECO:0007669"/>
    <property type="project" value="TreeGrafter"/>
</dbReference>
<comment type="caution">
    <text evidence="1">The sequence shown here is derived from an EMBL/GenBank/DDBJ whole genome shotgun (WGS) entry which is preliminary data.</text>
</comment>
<dbReference type="InterPro" id="IPR000648">
    <property type="entry name" value="Oxysterol-bd"/>
</dbReference>
<dbReference type="InParanoid" id="A0A482X1P5"/>
<evidence type="ECO:0000313" key="1">
    <source>
        <dbReference type="EMBL" id="RZF39290.1"/>
    </source>
</evidence>
<dbReference type="STRING" id="195883.A0A482X1P5"/>
<dbReference type="GO" id="GO:0005829">
    <property type="term" value="C:cytosol"/>
    <property type="evidence" value="ECO:0007669"/>
    <property type="project" value="TreeGrafter"/>
</dbReference>
<gene>
    <name evidence="1" type="ORF">LSTR_LSTR016312</name>
</gene>
<dbReference type="Gene3D" id="2.40.160.120">
    <property type="match status" value="1"/>
</dbReference>
<dbReference type="PANTHER" id="PTHR10972">
    <property type="entry name" value="OXYSTEROL-BINDING PROTEIN-RELATED"/>
    <property type="match status" value="1"/>
</dbReference>
<name>A0A482X1P5_LAOST</name>
<evidence type="ECO:0000313" key="2">
    <source>
        <dbReference type="Proteomes" id="UP000291343"/>
    </source>
</evidence>
<reference evidence="1 2" key="1">
    <citation type="journal article" date="2017" name="Gigascience">
        <title>Genome sequence of the small brown planthopper, Laodelphax striatellus.</title>
        <authorList>
            <person name="Zhu J."/>
            <person name="Jiang F."/>
            <person name="Wang X."/>
            <person name="Yang P."/>
            <person name="Bao Y."/>
            <person name="Zhao W."/>
            <person name="Wang W."/>
            <person name="Lu H."/>
            <person name="Wang Q."/>
            <person name="Cui N."/>
            <person name="Li J."/>
            <person name="Chen X."/>
            <person name="Luo L."/>
            <person name="Yu J."/>
            <person name="Kang L."/>
            <person name="Cui F."/>
        </authorList>
    </citation>
    <scope>NUCLEOTIDE SEQUENCE [LARGE SCALE GENOMIC DNA]</scope>
    <source>
        <strain evidence="1">Lst14</strain>
    </source>
</reference>
<dbReference type="Proteomes" id="UP000291343">
    <property type="component" value="Unassembled WGS sequence"/>
</dbReference>
<dbReference type="Pfam" id="PF01237">
    <property type="entry name" value="Oxysterol_BP"/>
    <property type="match status" value="1"/>
</dbReference>
<dbReference type="GO" id="GO:0032934">
    <property type="term" value="F:sterol binding"/>
    <property type="evidence" value="ECO:0007669"/>
    <property type="project" value="TreeGrafter"/>
</dbReference>
<dbReference type="OrthoDB" id="14833at2759"/>
<accession>A0A482X1P5</accession>
<dbReference type="GO" id="GO:0005794">
    <property type="term" value="C:Golgi apparatus"/>
    <property type="evidence" value="ECO:0007669"/>
    <property type="project" value="TreeGrafter"/>
</dbReference>
<proteinExistence type="predicted"/>
<dbReference type="EMBL" id="QKKF02020057">
    <property type="protein sequence ID" value="RZF39290.1"/>
    <property type="molecule type" value="Genomic_DNA"/>
</dbReference>
<dbReference type="InterPro" id="IPR037239">
    <property type="entry name" value="OSBP_sf"/>
</dbReference>
<dbReference type="SMR" id="A0A482X1P5"/>
<sequence>MMKSQKILIRRKMRRMSILTVPWIELGGSVVIKCDKTGYKANVEFLTKPFYGGKKHRITADVYAPNEKKPFLAVAGEWNGVMEAKWADGVTILNNTVVE</sequence>
<dbReference type="PANTHER" id="PTHR10972:SF200">
    <property type="entry name" value="OXYSTEROL-BINDING PROTEIN-RELATED PROTEIN 9"/>
    <property type="match status" value="1"/>
</dbReference>